<evidence type="ECO:0000256" key="5">
    <source>
        <dbReference type="SAM" id="MobiDB-lite"/>
    </source>
</evidence>
<dbReference type="EMBL" id="JAUIZM010000003">
    <property type="protein sequence ID" value="KAK1392394.1"/>
    <property type="molecule type" value="Genomic_DNA"/>
</dbReference>
<dbReference type="InterPro" id="IPR038214">
    <property type="entry name" value="WPP_sf"/>
</dbReference>
<dbReference type="Gene3D" id="1.10.246.200">
    <property type="entry name" value="WPP domain"/>
    <property type="match status" value="1"/>
</dbReference>
<dbReference type="AlphaFoldDB" id="A0AAD8IUH5"/>
<organism evidence="7 8">
    <name type="scientific">Heracleum sosnowskyi</name>
    <dbReference type="NCBI Taxonomy" id="360622"/>
    <lineage>
        <taxon>Eukaryota</taxon>
        <taxon>Viridiplantae</taxon>
        <taxon>Streptophyta</taxon>
        <taxon>Embryophyta</taxon>
        <taxon>Tracheophyta</taxon>
        <taxon>Spermatophyta</taxon>
        <taxon>Magnoliopsida</taxon>
        <taxon>eudicotyledons</taxon>
        <taxon>Gunneridae</taxon>
        <taxon>Pentapetalae</taxon>
        <taxon>asterids</taxon>
        <taxon>campanulids</taxon>
        <taxon>Apiales</taxon>
        <taxon>Apiaceae</taxon>
        <taxon>Apioideae</taxon>
        <taxon>apioid superclade</taxon>
        <taxon>Tordylieae</taxon>
        <taxon>Tordyliinae</taxon>
        <taxon>Heracleum</taxon>
    </lineage>
</organism>
<sequence length="135" mass="14060">MSETTEAQPTNPATTKPTVSFSIWPPSQRTRDAVTKRLIETLSSPSVLSKRYGTVPEEEAGVIASKIEGEAFETASGSAGPDDDGIEILQGYSKEISKRMLETVKARSAGSDAQAQAGSGVTEGAEGVDANAEAN</sequence>
<reference evidence="7" key="1">
    <citation type="submission" date="2023-02" db="EMBL/GenBank/DDBJ databases">
        <title>Genome of toxic invasive species Heracleum sosnowskyi carries increased number of genes despite the absence of recent whole-genome duplications.</title>
        <authorList>
            <person name="Schelkunov M."/>
            <person name="Shtratnikova V."/>
            <person name="Makarenko M."/>
            <person name="Klepikova A."/>
            <person name="Omelchenko D."/>
            <person name="Novikova G."/>
            <person name="Obukhova E."/>
            <person name="Bogdanov V."/>
            <person name="Penin A."/>
            <person name="Logacheva M."/>
        </authorList>
    </citation>
    <scope>NUCLEOTIDE SEQUENCE</scope>
    <source>
        <strain evidence="7">Hsosn_3</strain>
        <tissue evidence="7">Leaf</tissue>
    </source>
</reference>
<proteinExistence type="predicted"/>
<evidence type="ECO:0000256" key="4">
    <source>
        <dbReference type="ARBA" id="ARBA00023242"/>
    </source>
</evidence>
<evidence type="ECO:0000256" key="3">
    <source>
        <dbReference type="ARBA" id="ARBA00022490"/>
    </source>
</evidence>
<comment type="caution">
    <text evidence="7">The sequence shown here is derived from an EMBL/GenBank/DDBJ whole genome shotgun (WGS) entry which is preliminary data.</text>
</comment>
<gene>
    <name evidence="7" type="ORF">POM88_011450</name>
</gene>
<reference evidence="7" key="2">
    <citation type="submission" date="2023-05" db="EMBL/GenBank/DDBJ databases">
        <authorList>
            <person name="Schelkunov M.I."/>
        </authorList>
    </citation>
    <scope>NUCLEOTIDE SEQUENCE</scope>
    <source>
        <strain evidence="7">Hsosn_3</strain>
        <tissue evidence="7">Leaf</tissue>
    </source>
</reference>
<evidence type="ECO:0000313" key="8">
    <source>
        <dbReference type="Proteomes" id="UP001237642"/>
    </source>
</evidence>
<feature type="compositionally biased region" description="Low complexity" evidence="5">
    <location>
        <begin position="106"/>
        <end position="120"/>
    </location>
</feature>
<dbReference type="PANTHER" id="PTHR34362:SF1">
    <property type="entry name" value="WPP DOMAIN-CONTAINING PROTEIN 1-RELATED"/>
    <property type="match status" value="1"/>
</dbReference>
<evidence type="ECO:0000313" key="7">
    <source>
        <dbReference type="EMBL" id="KAK1392394.1"/>
    </source>
</evidence>
<accession>A0AAD8IUH5</accession>
<evidence type="ECO:0000256" key="2">
    <source>
        <dbReference type="ARBA" id="ARBA00004496"/>
    </source>
</evidence>
<dbReference type="GO" id="GO:0005634">
    <property type="term" value="C:nucleus"/>
    <property type="evidence" value="ECO:0007669"/>
    <property type="project" value="UniProtKB-SubCell"/>
</dbReference>
<comment type="subcellular location">
    <subcellularLocation>
        <location evidence="2">Cytoplasm</location>
    </subcellularLocation>
    <subcellularLocation>
        <location evidence="1">Nucleus</location>
    </subcellularLocation>
</comment>
<dbReference type="Pfam" id="PF13943">
    <property type="entry name" value="WPP"/>
    <property type="match status" value="1"/>
</dbReference>
<dbReference type="PANTHER" id="PTHR34362">
    <property type="entry name" value="WPP DOMAIN-CONTAINING PROTEIN 1-RELATED"/>
    <property type="match status" value="1"/>
</dbReference>
<dbReference type="GO" id="GO:0000278">
    <property type="term" value="P:mitotic cell cycle"/>
    <property type="evidence" value="ECO:0007669"/>
    <property type="project" value="InterPro"/>
</dbReference>
<feature type="region of interest" description="Disordered" evidence="5">
    <location>
        <begin position="106"/>
        <end position="135"/>
    </location>
</feature>
<dbReference type="GO" id="GO:0005737">
    <property type="term" value="C:cytoplasm"/>
    <property type="evidence" value="ECO:0007669"/>
    <property type="project" value="UniProtKB-SubCell"/>
</dbReference>
<evidence type="ECO:0000256" key="1">
    <source>
        <dbReference type="ARBA" id="ARBA00004123"/>
    </source>
</evidence>
<name>A0AAD8IUH5_9APIA</name>
<feature type="domain" description="WPP" evidence="6">
    <location>
        <begin position="20"/>
        <end position="111"/>
    </location>
</feature>
<feature type="region of interest" description="Disordered" evidence="5">
    <location>
        <begin position="1"/>
        <end position="25"/>
    </location>
</feature>
<keyword evidence="3" id="KW-0963">Cytoplasm</keyword>
<keyword evidence="8" id="KW-1185">Reference proteome</keyword>
<protein>
    <submittedName>
        <fullName evidence="7">MFP1 attachment factor 1</fullName>
    </submittedName>
</protein>
<dbReference type="InterPro" id="IPR025265">
    <property type="entry name" value="WPP_dom"/>
</dbReference>
<dbReference type="Proteomes" id="UP001237642">
    <property type="component" value="Unassembled WGS sequence"/>
</dbReference>
<dbReference type="InterPro" id="IPR044692">
    <property type="entry name" value="WPP1/2/3"/>
</dbReference>
<dbReference type="GO" id="GO:0048527">
    <property type="term" value="P:lateral root development"/>
    <property type="evidence" value="ECO:0007669"/>
    <property type="project" value="InterPro"/>
</dbReference>
<keyword evidence="4" id="KW-0539">Nucleus</keyword>
<evidence type="ECO:0000259" key="6">
    <source>
        <dbReference type="Pfam" id="PF13943"/>
    </source>
</evidence>